<proteinExistence type="predicted"/>
<dbReference type="OrthoDB" id="9797603at2"/>
<gene>
    <name evidence="2" type="ORF">D7318_05365</name>
    <name evidence="1" type="ORF">D7319_19185</name>
</gene>
<reference evidence="3 4" key="1">
    <citation type="submission" date="2018-09" db="EMBL/GenBank/DDBJ databases">
        <title>Streptomyces sp. nov. DS1-2, an endophytic actinomycete isolated from roots of Dendrobium scabrilingue.</title>
        <authorList>
            <person name="Kuncharoen N."/>
            <person name="Kudo T."/>
            <person name="Ohkuma M."/>
            <person name="Yuki M."/>
            <person name="Tanasupawat S."/>
        </authorList>
    </citation>
    <scope>NUCLEOTIDE SEQUENCE [LARGE SCALE GENOMIC DNA]</scope>
    <source>
        <strain evidence="1 4">AZ1-7</strain>
        <strain evidence="2 3">DS1-2</strain>
    </source>
</reference>
<organism evidence="1 4">
    <name type="scientific">Streptomyces radicis</name>
    <dbReference type="NCBI Taxonomy" id="1750517"/>
    <lineage>
        <taxon>Bacteria</taxon>
        <taxon>Bacillati</taxon>
        <taxon>Actinomycetota</taxon>
        <taxon>Actinomycetes</taxon>
        <taxon>Kitasatosporales</taxon>
        <taxon>Streptomycetaceae</taxon>
        <taxon>Streptomyces</taxon>
    </lineage>
</organism>
<comment type="caution">
    <text evidence="1">The sequence shown here is derived from an EMBL/GenBank/DDBJ whole genome shotgun (WGS) entry which is preliminary data.</text>
</comment>
<sequence>MRAGTLLGRGRSADVYAVAGDDTRVLRRYRDGADARGEAALMAELAAAGYPVPAVHPGAAPAFTDLVLERIEGPTLLAALGSGAASPAEAGARRAADPGLANGEHAAVGEALALVARLRWPDVAGEAAAGLSS</sequence>
<dbReference type="EMBL" id="RBDX01000016">
    <property type="protein sequence ID" value="RKN07316.1"/>
    <property type="molecule type" value="Genomic_DNA"/>
</dbReference>
<dbReference type="EMBL" id="RBDY01000002">
    <property type="protein sequence ID" value="RKN26870.1"/>
    <property type="molecule type" value="Genomic_DNA"/>
</dbReference>
<dbReference type="Proteomes" id="UP000275024">
    <property type="component" value="Unassembled WGS sequence"/>
</dbReference>
<dbReference type="InterPro" id="IPR011009">
    <property type="entry name" value="Kinase-like_dom_sf"/>
</dbReference>
<accession>A0A3A9WHY9</accession>
<dbReference type="Proteomes" id="UP000268652">
    <property type="component" value="Unassembled WGS sequence"/>
</dbReference>
<name>A0A3A9WHY9_9ACTN</name>
<dbReference type="SUPFAM" id="SSF56112">
    <property type="entry name" value="Protein kinase-like (PK-like)"/>
    <property type="match status" value="1"/>
</dbReference>
<protein>
    <submittedName>
        <fullName evidence="1">Uncharacterized protein</fullName>
    </submittedName>
</protein>
<evidence type="ECO:0000313" key="1">
    <source>
        <dbReference type="EMBL" id="RKN07316.1"/>
    </source>
</evidence>
<evidence type="ECO:0000313" key="2">
    <source>
        <dbReference type="EMBL" id="RKN26870.1"/>
    </source>
</evidence>
<keyword evidence="3" id="KW-1185">Reference proteome</keyword>
<evidence type="ECO:0000313" key="4">
    <source>
        <dbReference type="Proteomes" id="UP000275024"/>
    </source>
</evidence>
<dbReference type="AlphaFoldDB" id="A0A3A9WHY9"/>
<evidence type="ECO:0000313" key="3">
    <source>
        <dbReference type="Proteomes" id="UP000268652"/>
    </source>
</evidence>